<dbReference type="InterPro" id="IPR025657">
    <property type="entry name" value="RadC_JAB"/>
</dbReference>
<dbReference type="PROSITE" id="PS01302">
    <property type="entry name" value="UPF0758"/>
    <property type="match status" value="1"/>
</dbReference>
<dbReference type="Gene3D" id="3.40.140.10">
    <property type="entry name" value="Cytidine Deaminase, domain 2"/>
    <property type="match status" value="1"/>
</dbReference>
<evidence type="ECO:0000256" key="5">
    <source>
        <dbReference type="ARBA" id="ARBA00023049"/>
    </source>
</evidence>
<keyword evidence="5" id="KW-0482">Metalloprotease</keyword>
<dbReference type="Proteomes" id="UP001157167">
    <property type="component" value="Unassembled WGS sequence"/>
</dbReference>
<evidence type="ECO:0000256" key="1">
    <source>
        <dbReference type="ARBA" id="ARBA00022670"/>
    </source>
</evidence>
<keyword evidence="2" id="KW-0479">Metal-binding</keyword>
<organism evidence="7 8">
    <name type="scientific">Zoogloea oryzae</name>
    <dbReference type="NCBI Taxonomy" id="310767"/>
    <lineage>
        <taxon>Bacteria</taxon>
        <taxon>Pseudomonadati</taxon>
        <taxon>Pseudomonadota</taxon>
        <taxon>Betaproteobacteria</taxon>
        <taxon>Rhodocyclales</taxon>
        <taxon>Zoogloeaceae</taxon>
        <taxon>Zoogloea</taxon>
    </lineage>
</organism>
<dbReference type="InterPro" id="IPR037518">
    <property type="entry name" value="MPN"/>
</dbReference>
<keyword evidence="1" id="KW-0645">Protease</keyword>
<evidence type="ECO:0000313" key="7">
    <source>
        <dbReference type="EMBL" id="GLT21503.1"/>
    </source>
</evidence>
<feature type="domain" description="MPN" evidence="6">
    <location>
        <begin position="80"/>
        <end position="203"/>
    </location>
</feature>
<dbReference type="CDD" id="cd08071">
    <property type="entry name" value="MPN_DUF2466"/>
    <property type="match status" value="1"/>
</dbReference>
<evidence type="ECO:0000256" key="3">
    <source>
        <dbReference type="ARBA" id="ARBA00022801"/>
    </source>
</evidence>
<keyword evidence="8" id="KW-1185">Reference proteome</keyword>
<dbReference type="PANTHER" id="PTHR30471:SF3">
    <property type="entry name" value="UPF0758 PROTEIN YEES-RELATED"/>
    <property type="match status" value="1"/>
</dbReference>
<sequence>MSDPLISIRSLPTASLLGLLVGDVAAEALAGRPLAELFHLHARQTGVCETPADYRAVRILGAARELLTRALAEAVELGDCLDSPQKVRDLLRLRFGDLPHEVFGVVLLDSQHRVRDVVELFRGTLAQTSVYPREVVKLCLEANAAAVILVHNHPSGSLEPSSADLALTETLKQALALVDVRVLDHFIVAGTASPLSFAERGLI</sequence>
<dbReference type="InterPro" id="IPR020891">
    <property type="entry name" value="UPF0758_CS"/>
</dbReference>
<keyword evidence="4" id="KW-0862">Zinc</keyword>
<dbReference type="PROSITE" id="PS50249">
    <property type="entry name" value="MPN"/>
    <property type="match status" value="1"/>
</dbReference>
<comment type="caution">
    <text evidence="7">The sequence shown here is derived from an EMBL/GenBank/DDBJ whole genome shotgun (WGS) entry which is preliminary data.</text>
</comment>
<protein>
    <recommendedName>
        <fullName evidence="6">MPN domain-containing protein</fullName>
    </recommendedName>
</protein>
<keyword evidence="3" id="KW-0378">Hydrolase</keyword>
<accession>A0ABQ6F7F9</accession>
<dbReference type="Pfam" id="PF04002">
    <property type="entry name" value="RadC"/>
    <property type="match status" value="1"/>
</dbReference>
<proteinExistence type="predicted"/>
<dbReference type="PANTHER" id="PTHR30471">
    <property type="entry name" value="DNA REPAIR PROTEIN RADC"/>
    <property type="match status" value="1"/>
</dbReference>
<dbReference type="SUPFAM" id="SSF102712">
    <property type="entry name" value="JAB1/MPN domain"/>
    <property type="match status" value="1"/>
</dbReference>
<evidence type="ECO:0000256" key="4">
    <source>
        <dbReference type="ARBA" id="ARBA00022833"/>
    </source>
</evidence>
<evidence type="ECO:0000256" key="2">
    <source>
        <dbReference type="ARBA" id="ARBA00022723"/>
    </source>
</evidence>
<reference evidence="8" key="1">
    <citation type="journal article" date="2019" name="Int. J. Syst. Evol. Microbiol.">
        <title>The Global Catalogue of Microorganisms (GCM) 10K type strain sequencing project: providing services to taxonomists for standard genome sequencing and annotation.</title>
        <authorList>
            <consortium name="The Broad Institute Genomics Platform"/>
            <consortium name="The Broad Institute Genome Sequencing Center for Infectious Disease"/>
            <person name="Wu L."/>
            <person name="Ma J."/>
        </authorList>
    </citation>
    <scope>NUCLEOTIDE SEQUENCE [LARGE SCALE GENOMIC DNA]</scope>
    <source>
        <strain evidence="8">NBRC 102407</strain>
    </source>
</reference>
<evidence type="ECO:0000259" key="6">
    <source>
        <dbReference type="PROSITE" id="PS50249"/>
    </source>
</evidence>
<gene>
    <name evidence="7" type="ORF">GCM10007933_09550</name>
</gene>
<name>A0ABQ6F7F9_9RHOO</name>
<evidence type="ECO:0000313" key="8">
    <source>
        <dbReference type="Proteomes" id="UP001157167"/>
    </source>
</evidence>
<dbReference type="EMBL" id="BSPX01000009">
    <property type="protein sequence ID" value="GLT21503.1"/>
    <property type="molecule type" value="Genomic_DNA"/>
</dbReference>
<dbReference type="InterPro" id="IPR001405">
    <property type="entry name" value="UPF0758"/>
</dbReference>